<dbReference type="EMBL" id="CT573213">
    <property type="protein sequence ID" value="CAJ64890.1"/>
    <property type="molecule type" value="Genomic_DNA"/>
</dbReference>
<evidence type="ECO:0000313" key="10">
    <source>
        <dbReference type="Proteomes" id="UP000000657"/>
    </source>
</evidence>
<dbReference type="GO" id="GO:0008097">
    <property type="term" value="F:5S rRNA binding"/>
    <property type="evidence" value="ECO:0007669"/>
    <property type="project" value="InterPro"/>
</dbReference>
<dbReference type="KEGG" id="fal:FRAAL6267"/>
<comment type="function">
    <text evidence="5">This is one of the proteins that binds to the 5S RNA in the ribosome where it forms part of the central protuberance.</text>
</comment>
<evidence type="ECO:0000256" key="4">
    <source>
        <dbReference type="ARBA" id="ARBA00023274"/>
    </source>
</evidence>
<dbReference type="InterPro" id="IPR020930">
    <property type="entry name" value="Ribosomal_uL5_bac-type"/>
</dbReference>
<dbReference type="STRING" id="326424.FRAAL6267"/>
<gene>
    <name evidence="5 9" type="primary">rplY</name>
    <name evidence="5" type="synonym">ctc</name>
    <name evidence="9" type="ordered locus">FRAAL6267</name>
</gene>
<evidence type="ECO:0000256" key="6">
    <source>
        <dbReference type="SAM" id="MobiDB-lite"/>
    </source>
</evidence>
<evidence type="ECO:0000256" key="5">
    <source>
        <dbReference type="HAMAP-Rule" id="MF_01334"/>
    </source>
</evidence>
<comment type="subunit">
    <text evidence="5">Part of the 50S ribosomal subunit; part of the 5S rRNA/L5/L18/L25 subcomplex. Contacts the 5S rRNA. Binds to the 5S rRNA independently of L5 and L18.</text>
</comment>
<evidence type="ECO:0000256" key="1">
    <source>
        <dbReference type="ARBA" id="ARBA00022730"/>
    </source>
</evidence>
<keyword evidence="10" id="KW-1185">Reference proteome</keyword>
<dbReference type="eggNOG" id="COG1825">
    <property type="taxonomic scope" value="Bacteria"/>
</dbReference>
<dbReference type="Gene3D" id="2.40.240.10">
    <property type="entry name" value="Ribosomal Protein L25, Chain P"/>
    <property type="match status" value="1"/>
</dbReference>
<dbReference type="CDD" id="cd00495">
    <property type="entry name" value="Ribosomal_L25_TL5_CTC"/>
    <property type="match status" value="1"/>
</dbReference>
<evidence type="ECO:0000313" key="9">
    <source>
        <dbReference type="EMBL" id="CAJ64890.1"/>
    </source>
</evidence>
<evidence type="ECO:0000259" key="8">
    <source>
        <dbReference type="Pfam" id="PF14693"/>
    </source>
</evidence>
<dbReference type="Pfam" id="PF01386">
    <property type="entry name" value="Ribosomal_L25p"/>
    <property type="match status" value="1"/>
</dbReference>
<evidence type="ECO:0000259" key="7">
    <source>
        <dbReference type="Pfam" id="PF01386"/>
    </source>
</evidence>
<dbReference type="Gene3D" id="2.170.120.20">
    <property type="entry name" value="Ribosomal protein L25, beta domain"/>
    <property type="match status" value="1"/>
</dbReference>
<dbReference type="AlphaFoldDB" id="Q0RCD5"/>
<dbReference type="HOGENOM" id="CLU_075939_1_0_11"/>
<dbReference type="PANTHER" id="PTHR33284">
    <property type="entry name" value="RIBOSOMAL PROTEIN L25/GLN-TRNA SYNTHETASE, ANTI-CODON-BINDING DOMAIN-CONTAINING PROTEIN"/>
    <property type="match status" value="1"/>
</dbReference>
<dbReference type="Pfam" id="PF14693">
    <property type="entry name" value="Ribosomal_TL5_C"/>
    <property type="match status" value="1"/>
</dbReference>
<feature type="region of interest" description="Disordered" evidence="6">
    <location>
        <begin position="200"/>
        <end position="219"/>
    </location>
</feature>
<evidence type="ECO:0000256" key="3">
    <source>
        <dbReference type="ARBA" id="ARBA00022980"/>
    </source>
</evidence>
<keyword evidence="4 5" id="KW-0687">Ribonucleoprotein</keyword>
<reference evidence="9 10" key="1">
    <citation type="journal article" date="2007" name="Genome Res.">
        <title>Genome characteristics of facultatively symbiotic Frankia sp. strains reflect host range and host plant biogeography.</title>
        <authorList>
            <person name="Normand P."/>
            <person name="Lapierre P."/>
            <person name="Tisa L.S."/>
            <person name="Gogarten J.P."/>
            <person name="Alloisio N."/>
            <person name="Bagnarol E."/>
            <person name="Bassi C.A."/>
            <person name="Berry A.M."/>
            <person name="Bickhart D.M."/>
            <person name="Choisne N."/>
            <person name="Couloux A."/>
            <person name="Cournoyer B."/>
            <person name="Cruveiller S."/>
            <person name="Daubin V."/>
            <person name="Demange N."/>
            <person name="Francino M.P."/>
            <person name="Goltsman E."/>
            <person name="Huang Y."/>
            <person name="Kopp O.R."/>
            <person name="Labarre L."/>
            <person name="Lapidus A."/>
            <person name="Lavire C."/>
            <person name="Marechal J."/>
            <person name="Martinez M."/>
            <person name="Mastronunzio J.E."/>
            <person name="Mullin B.C."/>
            <person name="Niemann J."/>
            <person name="Pujic P."/>
            <person name="Rawnsley T."/>
            <person name="Rouy Z."/>
            <person name="Schenowitz C."/>
            <person name="Sellstedt A."/>
            <person name="Tavares F."/>
            <person name="Tomkins J.P."/>
            <person name="Vallenet D."/>
            <person name="Valverde C."/>
            <person name="Wall L.G."/>
            <person name="Wang Y."/>
            <person name="Medigue C."/>
            <person name="Benson D.R."/>
        </authorList>
    </citation>
    <scope>NUCLEOTIDE SEQUENCE [LARGE SCALE GENOMIC DNA]</scope>
    <source>
        <strain evidence="10">DSM 45986 / CECT 9034 / ACN14a</strain>
    </source>
</reference>
<dbReference type="HAMAP" id="MF_01334">
    <property type="entry name" value="Ribosomal_bL25_CTC"/>
    <property type="match status" value="1"/>
</dbReference>
<keyword evidence="3 5" id="KW-0689">Ribosomal protein</keyword>
<name>Q0RCD5_FRAAA</name>
<comment type="similarity">
    <text evidence="5">Belongs to the bacterial ribosomal protein bL25 family. CTC subfamily.</text>
</comment>
<dbReference type="InterPro" id="IPR029751">
    <property type="entry name" value="Ribosomal_L25_dom"/>
</dbReference>
<dbReference type="PANTHER" id="PTHR33284:SF1">
    <property type="entry name" value="RIBOSOMAL PROTEIN L25_GLN-TRNA SYNTHETASE, ANTI-CODON-BINDING DOMAIN-CONTAINING PROTEIN"/>
    <property type="match status" value="1"/>
</dbReference>
<dbReference type="NCBIfam" id="NF004131">
    <property type="entry name" value="PRK05618.2-1"/>
    <property type="match status" value="1"/>
</dbReference>
<dbReference type="GO" id="GO:0022625">
    <property type="term" value="C:cytosolic large ribosomal subunit"/>
    <property type="evidence" value="ECO:0007669"/>
    <property type="project" value="TreeGrafter"/>
</dbReference>
<dbReference type="Proteomes" id="UP000000657">
    <property type="component" value="Chromosome"/>
</dbReference>
<keyword evidence="1 5" id="KW-0699">rRNA-binding</keyword>
<protein>
    <recommendedName>
        <fullName evidence="5">Large ribosomal subunit protein bL25</fullName>
    </recommendedName>
    <alternativeName>
        <fullName evidence="5">General stress protein CTC</fullName>
    </alternativeName>
</protein>
<feature type="compositionally biased region" description="Acidic residues" evidence="6">
    <location>
        <begin position="201"/>
        <end position="210"/>
    </location>
</feature>
<dbReference type="InterPro" id="IPR011035">
    <property type="entry name" value="Ribosomal_bL25/Gln-tRNA_synth"/>
</dbReference>
<dbReference type="InterPro" id="IPR020057">
    <property type="entry name" value="Ribosomal_bL25_b-dom"/>
</dbReference>
<evidence type="ECO:0000256" key="2">
    <source>
        <dbReference type="ARBA" id="ARBA00022884"/>
    </source>
</evidence>
<dbReference type="InterPro" id="IPR001021">
    <property type="entry name" value="Ribosomal_bL25_long"/>
</dbReference>
<keyword evidence="2 5" id="KW-0694">RNA-binding</keyword>
<dbReference type="GO" id="GO:0006412">
    <property type="term" value="P:translation"/>
    <property type="evidence" value="ECO:0007669"/>
    <property type="project" value="UniProtKB-UniRule"/>
</dbReference>
<dbReference type="InterPro" id="IPR037121">
    <property type="entry name" value="Ribosomal_bL25_C"/>
</dbReference>
<organism evidence="9 10">
    <name type="scientific">Frankia alni (strain DSM 45986 / CECT 9034 / ACN14a)</name>
    <dbReference type="NCBI Taxonomy" id="326424"/>
    <lineage>
        <taxon>Bacteria</taxon>
        <taxon>Bacillati</taxon>
        <taxon>Actinomycetota</taxon>
        <taxon>Actinomycetes</taxon>
        <taxon>Frankiales</taxon>
        <taxon>Frankiaceae</taxon>
        <taxon>Frankia</taxon>
    </lineage>
</organism>
<dbReference type="NCBIfam" id="TIGR00731">
    <property type="entry name" value="bL25_bact_ctc"/>
    <property type="match status" value="1"/>
</dbReference>
<dbReference type="GO" id="GO:0003735">
    <property type="term" value="F:structural constituent of ribosome"/>
    <property type="evidence" value="ECO:0007669"/>
    <property type="project" value="InterPro"/>
</dbReference>
<proteinExistence type="inferred from homology"/>
<feature type="domain" description="Large ribosomal subunit protein bL25 beta" evidence="8">
    <location>
        <begin position="113"/>
        <end position="192"/>
    </location>
</feature>
<feature type="domain" description="Large ribosomal subunit protein bL25 L25" evidence="7">
    <location>
        <begin position="18"/>
        <end position="105"/>
    </location>
</feature>
<accession>Q0RCD5</accession>
<dbReference type="InterPro" id="IPR020056">
    <property type="entry name" value="Rbsml_bL25/Gln-tRNA_synth_N"/>
</dbReference>
<dbReference type="SUPFAM" id="SSF50715">
    <property type="entry name" value="Ribosomal protein L25-like"/>
    <property type="match status" value="1"/>
</dbReference>
<sequence>MESHVLERMSAAMSEVRIAAEPRTEFGKGGARRTRRAGKVPAVLYGHGKPPRHIALPAHDLLHAFKTDAGTNVLLTLELADGTELALAKDVQRHPIKGSFEHIDLVLVNRGEKVVADIPVQVVGEPHPDTLVDQQVTSIALRADASRLPNAIEVDITGLEPGTAVLARQLALPEGAELDADPDLAVVQCLAKRTVAQQDAELGETTEATEEAGAASASA</sequence>